<evidence type="ECO:0000256" key="2">
    <source>
        <dbReference type="ARBA" id="ARBA00022448"/>
    </source>
</evidence>
<evidence type="ECO:0000256" key="1">
    <source>
        <dbReference type="ARBA" id="ARBA00004651"/>
    </source>
</evidence>
<gene>
    <name evidence="8" type="ORF">Voc01_040960</name>
</gene>
<feature type="transmembrane region" description="Helical" evidence="6">
    <location>
        <begin position="398"/>
        <end position="418"/>
    </location>
</feature>
<keyword evidence="3 6" id="KW-0812">Transmembrane</keyword>
<protein>
    <recommendedName>
        <fullName evidence="7">Major facilitator superfamily (MFS) profile domain-containing protein</fullName>
    </recommendedName>
</protein>
<dbReference type="GO" id="GO:0022857">
    <property type="term" value="F:transmembrane transporter activity"/>
    <property type="evidence" value="ECO:0007669"/>
    <property type="project" value="InterPro"/>
</dbReference>
<evidence type="ECO:0000256" key="3">
    <source>
        <dbReference type="ARBA" id="ARBA00022692"/>
    </source>
</evidence>
<dbReference type="InterPro" id="IPR020846">
    <property type="entry name" value="MFS_dom"/>
</dbReference>
<feature type="transmembrane region" description="Helical" evidence="6">
    <location>
        <begin position="49"/>
        <end position="69"/>
    </location>
</feature>
<dbReference type="Pfam" id="PF07690">
    <property type="entry name" value="MFS_1"/>
    <property type="match status" value="1"/>
</dbReference>
<organism evidence="8 9">
    <name type="scientific">Virgisporangium ochraceum</name>
    <dbReference type="NCBI Taxonomy" id="65505"/>
    <lineage>
        <taxon>Bacteria</taxon>
        <taxon>Bacillati</taxon>
        <taxon>Actinomycetota</taxon>
        <taxon>Actinomycetes</taxon>
        <taxon>Micromonosporales</taxon>
        <taxon>Micromonosporaceae</taxon>
        <taxon>Virgisporangium</taxon>
    </lineage>
</organism>
<dbReference type="GO" id="GO:0005886">
    <property type="term" value="C:plasma membrane"/>
    <property type="evidence" value="ECO:0007669"/>
    <property type="project" value="UniProtKB-SubCell"/>
</dbReference>
<evidence type="ECO:0000256" key="4">
    <source>
        <dbReference type="ARBA" id="ARBA00022989"/>
    </source>
</evidence>
<accession>A0A8J3ZSL9</accession>
<name>A0A8J3ZSL9_9ACTN</name>
<feature type="transmembrane region" description="Helical" evidence="6">
    <location>
        <begin position="139"/>
        <end position="164"/>
    </location>
</feature>
<keyword evidence="2" id="KW-0813">Transport</keyword>
<evidence type="ECO:0000313" key="9">
    <source>
        <dbReference type="Proteomes" id="UP000635606"/>
    </source>
</evidence>
<dbReference type="InterPro" id="IPR001958">
    <property type="entry name" value="Tet-R_TetA/multi-R_MdtG-like"/>
</dbReference>
<dbReference type="EMBL" id="BOPH01000056">
    <property type="protein sequence ID" value="GIJ69179.1"/>
    <property type="molecule type" value="Genomic_DNA"/>
</dbReference>
<feature type="domain" description="Major facilitator superfamily (MFS) profile" evidence="7">
    <location>
        <begin position="12"/>
        <end position="449"/>
    </location>
</feature>
<dbReference type="PRINTS" id="PR01035">
    <property type="entry name" value="TCRTETA"/>
</dbReference>
<feature type="transmembrane region" description="Helical" evidence="6">
    <location>
        <begin position="302"/>
        <end position="322"/>
    </location>
</feature>
<feature type="transmembrane region" description="Helical" evidence="6">
    <location>
        <begin position="105"/>
        <end position="127"/>
    </location>
</feature>
<dbReference type="RefSeq" id="WP_203929111.1">
    <property type="nucleotide sequence ID" value="NZ_BOPH01000056.1"/>
</dbReference>
<dbReference type="PANTHER" id="PTHR23505:SF79">
    <property type="entry name" value="PROTEIN SPINSTER"/>
    <property type="match status" value="1"/>
</dbReference>
<feature type="transmembrane region" description="Helical" evidence="6">
    <location>
        <begin position="353"/>
        <end position="377"/>
    </location>
</feature>
<feature type="transmembrane region" description="Helical" evidence="6">
    <location>
        <begin position="81"/>
        <end position="99"/>
    </location>
</feature>
<dbReference type="InterPro" id="IPR011701">
    <property type="entry name" value="MFS"/>
</dbReference>
<keyword evidence="9" id="KW-1185">Reference proteome</keyword>
<evidence type="ECO:0000259" key="7">
    <source>
        <dbReference type="PROSITE" id="PS50850"/>
    </source>
</evidence>
<dbReference type="PANTHER" id="PTHR23505">
    <property type="entry name" value="SPINSTER"/>
    <property type="match status" value="1"/>
</dbReference>
<keyword evidence="5 6" id="KW-0472">Membrane</keyword>
<keyword evidence="4 6" id="KW-1133">Transmembrane helix</keyword>
<feature type="transmembrane region" description="Helical" evidence="6">
    <location>
        <begin position="424"/>
        <end position="443"/>
    </location>
</feature>
<dbReference type="PROSITE" id="PS50850">
    <property type="entry name" value="MFS"/>
    <property type="match status" value="1"/>
</dbReference>
<comment type="subcellular location">
    <subcellularLocation>
        <location evidence="1">Cell membrane</location>
        <topology evidence="1">Multi-pass membrane protein</topology>
    </subcellularLocation>
</comment>
<sequence length="465" mass="48470">MTSVTPPGRARRTYTVVVFVVLASLDNVAIGLVPPLYDPIGEALDVPEGVVAAVTAVTYLVTAVAAVAWAYAGDRFRRRPLLVVGTLLWAAGTFGSGYAGSFAVFVVAQVVGAVGLGAVGSVGFSVVSDLISPRRRGLVMSFFGLSQGVGTLAGTLVGGLLGAGDWQRPFRVVAVVGVVAALAYLVTYDIRRGENEPELKQLYEQGGEYEGRISAGDLPGILARRTNVWLIMQGLTAQVTFGSLVWLPRLFQSRAEEQGFETHTAVAIGATFATLFQLGGVLSIIGGLVGDRMQRRVPGGRALVAAVGVLGGIPFYVVLFFVPMHVDVAPDAGSGAVTGAVLRSVFTEPTVTLSLLAAVIGLALTSANSPNWFALIADVNPPEHRGTVYSLGNLVNSVGRAAGNALVGVVFSGLARSLPPPLNYATGLALFQIFFVPTGIMYLKAAKTSPADAHAVQEHLAEARR</sequence>
<reference evidence="8" key="1">
    <citation type="submission" date="2021-01" db="EMBL/GenBank/DDBJ databases">
        <title>Whole genome shotgun sequence of Virgisporangium ochraceum NBRC 16418.</title>
        <authorList>
            <person name="Komaki H."/>
            <person name="Tamura T."/>
        </authorList>
    </citation>
    <scope>NUCLEOTIDE SEQUENCE</scope>
    <source>
        <strain evidence="8">NBRC 16418</strain>
    </source>
</reference>
<comment type="caution">
    <text evidence="8">The sequence shown here is derived from an EMBL/GenBank/DDBJ whole genome shotgun (WGS) entry which is preliminary data.</text>
</comment>
<feature type="transmembrane region" description="Helical" evidence="6">
    <location>
        <begin position="228"/>
        <end position="247"/>
    </location>
</feature>
<proteinExistence type="predicted"/>
<evidence type="ECO:0000256" key="5">
    <source>
        <dbReference type="ARBA" id="ARBA00023136"/>
    </source>
</evidence>
<dbReference type="Gene3D" id="1.20.1250.20">
    <property type="entry name" value="MFS general substrate transporter like domains"/>
    <property type="match status" value="1"/>
</dbReference>
<dbReference type="Proteomes" id="UP000635606">
    <property type="component" value="Unassembled WGS sequence"/>
</dbReference>
<dbReference type="SUPFAM" id="SSF103473">
    <property type="entry name" value="MFS general substrate transporter"/>
    <property type="match status" value="1"/>
</dbReference>
<evidence type="ECO:0000313" key="8">
    <source>
        <dbReference type="EMBL" id="GIJ69179.1"/>
    </source>
</evidence>
<dbReference type="AlphaFoldDB" id="A0A8J3ZSL9"/>
<feature type="transmembrane region" description="Helical" evidence="6">
    <location>
        <begin position="170"/>
        <end position="190"/>
    </location>
</feature>
<dbReference type="InterPro" id="IPR044770">
    <property type="entry name" value="MFS_spinster-like"/>
</dbReference>
<evidence type="ECO:0000256" key="6">
    <source>
        <dbReference type="SAM" id="Phobius"/>
    </source>
</evidence>
<feature type="transmembrane region" description="Helical" evidence="6">
    <location>
        <begin position="12"/>
        <end position="37"/>
    </location>
</feature>
<feature type="transmembrane region" description="Helical" evidence="6">
    <location>
        <begin position="267"/>
        <end position="290"/>
    </location>
</feature>
<dbReference type="InterPro" id="IPR036259">
    <property type="entry name" value="MFS_trans_sf"/>
</dbReference>